<evidence type="ECO:0000256" key="3">
    <source>
        <dbReference type="ARBA" id="ARBA00022801"/>
    </source>
</evidence>
<name>A0A6J4UAV0_9BACT</name>
<comment type="subunit">
    <text evidence="7">Monomer.</text>
</comment>
<dbReference type="EMBL" id="CADCWI010000029">
    <property type="protein sequence ID" value="CAA9545551.1"/>
    <property type="molecule type" value="Genomic_DNA"/>
</dbReference>
<dbReference type="InterPro" id="IPR018171">
    <property type="entry name" value="Pept_tRNA_hydro_CS"/>
</dbReference>
<dbReference type="GO" id="GO:0000049">
    <property type="term" value="F:tRNA binding"/>
    <property type="evidence" value="ECO:0007669"/>
    <property type="project" value="UniProtKB-UniRule"/>
</dbReference>
<dbReference type="Pfam" id="PF01195">
    <property type="entry name" value="Pept_tRNA_hydro"/>
    <property type="match status" value="1"/>
</dbReference>
<dbReference type="CDD" id="cd00462">
    <property type="entry name" value="PTH"/>
    <property type="match status" value="1"/>
</dbReference>
<dbReference type="PANTHER" id="PTHR17224">
    <property type="entry name" value="PEPTIDYL-TRNA HYDROLASE"/>
    <property type="match status" value="1"/>
</dbReference>
<accession>A0A6J4UAV0</accession>
<reference evidence="10" key="1">
    <citation type="submission" date="2020-02" db="EMBL/GenBank/DDBJ databases">
        <authorList>
            <person name="Meier V. D."/>
        </authorList>
    </citation>
    <scope>NUCLEOTIDE SEQUENCE</scope>
    <source>
        <strain evidence="10">AVDCRST_MAG43</strain>
    </source>
</reference>
<evidence type="ECO:0000256" key="2">
    <source>
        <dbReference type="ARBA" id="ARBA00022555"/>
    </source>
</evidence>
<comment type="function">
    <text evidence="7">Hydrolyzes ribosome-free peptidyl-tRNAs (with 1 or more amino acids incorporated), which drop off the ribosome during protein synthesis, or as a result of ribosome stalling.</text>
</comment>
<dbReference type="PROSITE" id="PS01195">
    <property type="entry name" value="PEPT_TRNA_HYDROL_1"/>
    <property type="match status" value="1"/>
</dbReference>
<feature type="binding site" evidence="7">
    <location>
        <position position="121"/>
    </location>
    <ligand>
        <name>tRNA</name>
        <dbReference type="ChEBI" id="CHEBI:17843"/>
    </ligand>
</feature>
<dbReference type="PANTHER" id="PTHR17224:SF1">
    <property type="entry name" value="PEPTIDYL-TRNA HYDROLASE"/>
    <property type="match status" value="1"/>
</dbReference>
<dbReference type="NCBIfam" id="TIGR00447">
    <property type="entry name" value="pth"/>
    <property type="match status" value="1"/>
</dbReference>
<dbReference type="PROSITE" id="PS01196">
    <property type="entry name" value="PEPT_TRNA_HYDROL_2"/>
    <property type="match status" value="1"/>
</dbReference>
<dbReference type="SUPFAM" id="SSF53178">
    <property type="entry name" value="Peptidyl-tRNA hydrolase-like"/>
    <property type="match status" value="1"/>
</dbReference>
<comment type="catalytic activity">
    <reaction evidence="7 8">
        <text>an N-acyl-L-alpha-aminoacyl-tRNA + H2O = an N-acyl-L-amino acid + a tRNA + H(+)</text>
        <dbReference type="Rhea" id="RHEA:54448"/>
        <dbReference type="Rhea" id="RHEA-COMP:10123"/>
        <dbReference type="Rhea" id="RHEA-COMP:13883"/>
        <dbReference type="ChEBI" id="CHEBI:15377"/>
        <dbReference type="ChEBI" id="CHEBI:15378"/>
        <dbReference type="ChEBI" id="CHEBI:59874"/>
        <dbReference type="ChEBI" id="CHEBI:78442"/>
        <dbReference type="ChEBI" id="CHEBI:138191"/>
        <dbReference type="EC" id="3.1.1.29"/>
    </reaction>
</comment>
<feature type="active site" description="Proton acceptor" evidence="7">
    <location>
        <position position="28"/>
    </location>
</feature>
<dbReference type="AlphaFoldDB" id="A0A6J4UAV0"/>
<feature type="binding site" evidence="7">
    <location>
        <position position="23"/>
    </location>
    <ligand>
        <name>tRNA</name>
        <dbReference type="ChEBI" id="CHEBI:17843"/>
    </ligand>
</feature>
<evidence type="ECO:0000256" key="7">
    <source>
        <dbReference type="HAMAP-Rule" id="MF_00083"/>
    </source>
</evidence>
<keyword evidence="4 7" id="KW-0694">RNA-binding</keyword>
<dbReference type="Gene3D" id="3.40.50.1470">
    <property type="entry name" value="Peptidyl-tRNA hydrolase"/>
    <property type="match status" value="1"/>
</dbReference>
<feature type="binding site" evidence="7">
    <location>
        <position position="75"/>
    </location>
    <ligand>
        <name>tRNA</name>
        <dbReference type="ChEBI" id="CHEBI:17843"/>
    </ligand>
</feature>
<evidence type="ECO:0000313" key="10">
    <source>
        <dbReference type="EMBL" id="CAA9545551.1"/>
    </source>
</evidence>
<dbReference type="GO" id="GO:0004045">
    <property type="term" value="F:peptidyl-tRNA hydrolase activity"/>
    <property type="evidence" value="ECO:0007669"/>
    <property type="project" value="UniProtKB-UniRule"/>
</dbReference>
<evidence type="ECO:0000256" key="1">
    <source>
        <dbReference type="ARBA" id="ARBA00013260"/>
    </source>
</evidence>
<proteinExistence type="inferred from homology"/>
<keyword evidence="2 7" id="KW-0820">tRNA-binding</keyword>
<dbReference type="InterPro" id="IPR001328">
    <property type="entry name" value="Pept_tRNA_hydro"/>
</dbReference>
<evidence type="ECO:0000256" key="4">
    <source>
        <dbReference type="ARBA" id="ARBA00022884"/>
    </source>
</evidence>
<sequence length="202" mass="22227">MTSDSAGLRARIVVGLGNPGRQYADTRHNLGFFVVDELARRVDAPESRKRFKAEISEARRNGDRFVLVMPQTFMNESGVTVREVVRWYKVPHEQLIIVVDDLDLPFGQIRLRARGSAGGHNGLKSIFGLLGTQEIPRLRIGIGRGPGAARAHVLARFSKEEEADLPAIISAAADVVERWADHGMVEAMNVANDPANQPLVAR</sequence>
<feature type="site" description="Stabilizes the basic form of H active site to accept a proton" evidence="7">
    <location>
        <position position="100"/>
    </location>
</feature>
<evidence type="ECO:0000256" key="6">
    <source>
        <dbReference type="ARBA" id="ARBA00050038"/>
    </source>
</evidence>
<protein>
    <recommendedName>
        <fullName evidence="6 7">Peptidyl-tRNA hydrolase</fullName>
        <shortName evidence="7">Pth</shortName>
        <ecNumber evidence="1 7">3.1.1.29</ecNumber>
    </recommendedName>
</protein>
<evidence type="ECO:0000256" key="8">
    <source>
        <dbReference type="RuleBase" id="RU000673"/>
    </source>
</evidence>
<comment type="similarity">
    <text evidence="5 7 9">Belongs to the PTH family.</text>
</comment>
<organism evidence="10">
    <name type="scientific">uncultured Thermomicrobiales bacterium</name>
    <dbReference type="NCBI Taxonomy" id="1645740"/>
    <lineage>
        <taxon>Bacteria</taxon>
        <taxon>Pseudomonadati</taxon>
        <taxon>Thermomicrobiota</taxon>
        <taxon>Thermomicrobia</taxon>
        <taxon>Thermomicrobiales</taxon>
        <taxon>environmental samples</taxon>
    </lineage>
</organism>
<dbReference type="InterPro" id="IPR036416">
    <property type="entry name" value="Pept_tRNA_hydro_sf"/>
</dbReference>
<dbReference type="HAMAP" id="MF_00083">
    <property type="entry name" value="Pept_tRNA_hydro_bact"/>
    <property type="match status" value="1"/>
</dbReference>
<dbReference type="EC" id="3.1.1.29" evidence="1 7"/>
<dbReference type="GO" id="GO:0072344">
    <property type="term" value="P:rescue of stalled ribosome"/>
    <property type="evidence" value="ECO:0007669"/>
    <property type="project" value="UniProtKB-UniRule"/>
</dbReference>
<evidence type="ECO:0000256" key="5">
    <source>
        <dbReference type="ARBA" id="ARBA00038063"/>
    </source>
</evidence>
<dbReference type="FunFam" id="3.40.50.1470:FF:000001">
    <property type="entry name" value="Peptidyl-tRNA hydrolase"/>
    <property type="match status" value="1"/>
</dbReference>
<comment type="subcellular location">
    <subcellularLocation>
        <location evidence="7">Cytoplasm</location>
    </subcellularLocation>
</comment>
<evidence type="ECO:0000256" key="9">
    <source>
        <dbReference type="RuleBase" id="RU004320"/>
    </source>
</evidence>
<gene>
    <name evidence="7" type="primary">pth</name>
    <name evidence="10" type="ORF">AVDCRST_MAG43-554</name>
</gene>
<comment type="function">
    <text evidence="7">Catalyzes the release of premature peptidyl moieties from peptidyl-tRNA molecules trapped in stalled 50S ribosomal subunits, and thus maintains levels of free tRNAs and 50S ribosomes.</text>
</comment>
<feature type="binding site" evidence="7">
    <location>
        <position position="73"/>
    </location>
    <ligand>
        <name>tRNA</name>
        <dbReference type="ChEBI" id="CHEBI:17843"/>
    </ligand>
</feature>
<dbReference type="GO" id="GO:0006515">
    <property type="term" value="P:protein quality control for misfolded or incompletely synthesized proteins"/>
    <property type="evidence" value="ECO:0007669"/>
    <property type="project" value="UniProtKB-UniRule"/>
</dbReference>
<dbReference type="GO" id="GO:0005737">
    <property type="term" value="C:cytoplasm"/>
    <property type="evidence" value="ECO:0007669"/>
    <property type="project" value="UniProtKB-SubCell"/>
</dbReference>
<keyword evidence="7" id="KW-0963">Cytoplasm</keyword>
<keyword evidence="3 7" id="KW-0378">Hydrolase</keyword>
<feature type="site" description="Discriminates between blocked and unblocked aminoacyl-tRNA" evidence="7">
    <location>
        <position position="18"/>
    </location>
</feature>